<organism evidence="1 2">
    <name type="scientific">Bradyrhizobium denitrificans</name>
    <dbReference type="NCBI Taxonomy" id="2734912"/>
    <lineage>
        <taxon>Bacteria</taxon>
        <taxon>Pseudomonadati</taxon>
        <taxon>Pseudomonadota</taxon>
        <taxon>Alphaproteobacteria</taxon>
        <taxon>Hyphomicrobiales</taxon>
        <taxon>Nitrobacteraceae</taxon>
        <taxon>Bradyrhizobium</taxon>
    </lineage>
</organism>
<evidence type="ECO:0000313" key="2">
    <source>
        <dbReference type="Proteomes" id="UP001314635"/>
    </source>
</evidence>
<comment type="caution">
    <text evidence="1">The sequence shown here is derived from an EMBL/GenBank/DDBJ whole genome shotgun (WGS) entry which is preliminary data.</text>
</comment>
<gene>
    <name evidence="1" type="ORF">JQ619_11790</name>
</gene>
<evidence type="ECO:0000313" key="1">
    <source>
        <dbReference type="EMBL" id="MBR1136451.1"/>
    </source>
</evidence>
<dbReference type="Proteomes" id="UP001314635">
    <property type="component" value="Unassembled WGS sequence"/>
</dbReference>
<accession>A0ABS5G5M1</accession>
<protein>
    <recommendedName>
        <fullName evidence="3">HMA domain-containing protein</fullName>
    </recommendedName>
</protein>
<keyword evidence="2" id="KW-1185">Reference proteome</keyword>
<proteinExistence type="predicted"/>
<dbReference type="EMBL" id="JAFCLK010000010">
    <property type="protein sequence ID" value="MBR1136451.1"/>
    <property type="molecule type" value="Genomic_DNA"/>
</dbReference>
<reference evidence="2" key="1">
    <citation type="journal article" date="2021" name="ISME J.">
        <title>Evolutionary origin and ecological implication of a unique nif island in free-living Bradyrhizobium lineages.</title>
        <authorList>
            <person name="Tao J."/>
        </authorList>
    </citation>
    <scope>NUCLEOTIDE SEQUENCE [LARGE SCALE GENOMIC DNA]</scope>
    <source>
        <strain evidence="2">SZCCT0094</strain>
    </source>
</reference>
<dbReference type="RefSeq" id="WP_148221414.1">
    <property type="nucleotide sequence ID" value="NZ_JAFCLK010000010.1"/>
</dbReference>
<evidence type="ECO:0008006" key="3">
    <source>
        <dbReference type="Google" id="ProtNLM"/>
    </source>
</evidence>
<name>A0ABS5G5M1_9BRAD</name>
<dbReference type="Pfam" id="PF19991">
    <property type="entry name" value="HMA_2"/>
    <property type="match status" value="1"/>
</dbReference>
<sequence length="175" mass="18908">MSKNLAKIPMPQPRRNVPCVIAASNDNRLNVGRPARPRLACQCSCSPSPDRERSFAVTAVLVHEVHGRMRFVVSALKGDHAQAAALCEHLLATRSVQTTHFNSVTGSLVVTYDPLVGTRDVVLRALGELGCSVILPTRSSGVGREREFRAATYFGKAALHFILDHALESAVVAIL</sequence>